<sequence length="353" mass="38290">MPEVDALFGDETVNNSPLLGATPAQTQPVVTPVVVMQGTAVALPSEDDIQHLTTDSRAGYASVAEKLLTTHKTADMGDMGTQLNTLLSTAKGLNPSQQKSVLGKMMGMFRSEKEQILAHTQSVQGRIKDLEAQMDKSAALQQQRIQDIEGLKRENATHYGKLSAGLQRATVWQQQSASALQLPVDTTDPQAGVKRAALQKLDQRLQVLVNDLKNAQILDQQQALELQATQDNARAILDEFDRAKNIAVPALTALVAQQLIAIEQQQAVKVDGAIRDMVTEAMTQAAQTLGENSIQIATMQQQAIIGTDTLEKCQEILEQSASKVKEIEAQGAAQRKVDEQKRAELEKRLLSGA</sequence>
<dbReference type="Proteomes" id="UP000193925">
    <property type="component" value="Chromosome AFERRI"/>
</dbReference>
<evidence type="ECO:0000313" key="5">
    <source>
        <dbReference type="Proteomes" id="UP000193925"/>
    </source>
</evidence>
<dbReference type="Pfam" id="PF05816">
    <property type="entry name" value="TelA"/>
    <property type="match status" value="1"/>
</dbReference>
<proteinExistence type="inferred from homology"/>
<accession>A0A060UVN1</accession>
<organism evidence="3">
    <name type="scientific">Acidithiobacillus ferrivorans</name>
    <dbReference type="NCBI Taxonomy" id="160808"/>
    <lineage>
        <taxon>Bacteria</taxon>
        <taxon>Pseudomonadati</taxon>
        <taxon>Pseudomonadota</taxon>
        <taxon>Acidithiobacillia</taxon>
        <taxon>Acidithiobacillales</taxon>
        <taxon>Acidithiobacillaceae</taxon>
        <taxon>Acidithiobacillus</taxon>
    </lineage>
</organism>
<reference evidence="3" key="2">
    <citation type="submission" date="2014-07" db="EMBL/GenBank/DDBJ databases">
        <title>Initial genome analysis of the psychrotolerant acidophile Acidithiobacillus ferrivorans CF27: insights into iron and sulfur oxidation pathways and into biofilm formation.</title>
        <authorList>
            <person name="Talla E."/>
            <person name="Hedrich S."/>
            <person name="Mangenot S."/>
            <person name="Ji B."/>
            <person name="Johnson D.B."/>
            <person name="Barbe V."/>
            <person name="Bonnefoy V."/>
        </authorList>
    </citation>
    <scope>NUCLEOTIDE SEQUENCE [LARGE SCALE GENOMIC DNA]</scope>
    <source>
        <strain evidence="3">CF27</strain>
    </source>
</reference>
<evidence type="ECO:0000256" key="2">
    <source>
        <dbReference type="SAM" id="MobiDB-lite"/>
    </source>
</evidence>
<gene>
    <name evidence="4" type="ORF">AFERRI_10674</name>
    <name evidence="3" type="ORF">AFERRI_400390</name>
</gene>
<dbReference type="EMBL" id="CCCS020000035">
    <property type="protein sequence ID" value="CDQ10609.1"/>
    <property type="molecule type" value="Genomic_DNA"/>
</dbReference>
<protein>
    <recommendedName>
        <fullName evidence="6">Toxic anion resistance protein</fullName>
    </recommendedName>
</protein>
<dbReference type="EMBL" id="LT841305">
    <property type="protein sequence ID" value="SMH64640.1"/>
    <property type="molecule type" value="Genomic_DNA"/>
</dbReference>
<dbReference type="AlphaFoldDB" id="A0A060UVN1"/>
<evidence type="ECO:0000313" key="4">
    <source>
        <dbReference type="EMBL" id="SMH64640.1"/>
    </source>
</evidence>
<evidence type="ECO:0000313" key="3">
    <source>
        <dbReference type="EMBL" id="CDQ10609.1"/>
    </source>
</evidence>
<comment type="similarity">
    <text evidence="1">Belongs to the TelA family.</text>
</comment>
<dbReference type="RefSeq" id="WP_035193162.1">
    <property type="nucleotide sequence ID" value="NZ_CCCS020000035.1"/>
</dbReference>
<evidence type="ECO:0000256" key="1">
    <source>
        <dbReference type="ARBA" id="ARBA00005541"/>
    </source>
</evidence>
<reference evidence="3" key="1">
    <citation type="submission" date="2014-03" db="EMBL/GenBank/DDBJ databases">
        <authorList>
            <person name="Genoscope - CEA"/>
        </authorList>
    </citation>
    <scope>NUCLEOTIDE SEQUENCE [LARGE SCALE GENOMIC DNA]</scope>
    <source>
        <strain evidence="3">CF27</strain>
    </source>
</reference>
<dbReference type="PANTHER" id="PTHR38432">
    <property type="entry name" value="TELA-LIKE PROTEIN SAOUHSC_01408"/>
    <property type="match status" value="1"/>
</dbReference>
<name>A0A060UVN1_9PROT</name>
<keyword evidence="5" id="KW-1185">Reference proteome</keyword>
<evidence type="ECO:0008006" key="6">
    <source>
        <dbReference type="Google" id="ProtNLM"/>
    </source>
</evidence>
<dbReference type="InterPro" id="IPR008863">
    <property type="entry name" value="Toxic_anion-R_TelA"/>
</dbReference>
<feature type="region of interest" description="Disordered" evidence="2">
    <location>
        <begin position="1"/>
        <end position="20"/>
    </location>
</feature>
<dbReference type="PANTHER" id="PTHR38432:SF1">
    <property type="entry name" value="TELA-LIKE PROTEIN SAOUHSC_01408"/>
    <property type="match status" value="1"/>
</dbReference>
<reference evidence="4 5" key="3">
    <citation type="submission" date="2017-03" db="EMBL/GenBank/DDBJ databases">
        <authorList>
            <person name="Regsiter A."/>
            <person name="William W."/>
        </authorList>
    </citation>
    <scope>NUCLEOTIDE SEQUENCE [LARGE SCALE GENOMIC DNA]</scope>
    <source>
        <strain evidence="4">PRJEB5721</strain>
    </source>
</reference>